<reference evidence="3 4" key="1">
    <citation type="submission" date="2024-02" db="EMBL/GenBank/DDBJ databases">
        <title>Identification of pathogenicity and growth-promoting functions of Pseudomonas putida variants.</title>
        <authorList>
            <person name="Sun J."/>
        </authorList>
    </citation>
    <scope>NUCLEOTIDE SEQUENCE [LARGE SCALE GENOMIC DNA]</scope>
    <source>
        <strain evidence="3 4">A04</strain>
    </source>
</reference>
<gene>
    <name evidence="3" type="ORF">V7V80_19565</name>
</gene>
<evidence type="ECO:0000259" key="2">
    <source>
        <dbReference type="Pfam" id="PF16036"/>
    </source>
</evidence>
<evidence type="ECO:0000256" key="1">
    <source>
        <dbReference type="SAM" id="SignalP"/>
    </source>
</evidence>
<keyword evidence="3" id="KW-0413">Isomerase</keyword>
<proteinExistence type="predicted"/>
<feature type="chain" id="PRO_5047103114" evidence="1">
    <location>
        <begin position="22"/>
        <end position="178"/>
    </location>
</feature>
<evidence type="ECO:0000313" key="4">
    <source>
        <dbReference type="Proteomes" id="UP001377692"/>
    </source>
</evidence>
<keyword evidence="4" id="KW-1185">Reference proteome</keyword>
<evidence type="ECO:0000313" key="3">
    <source>
        <dbReference type="EMBL" id="MEJ5906881.1"/>
    </source>
</evidence>
<protein>
    <submittedName>
        <fullName evidence="3">Chalcone isomerase family protein</fullName>
    </submittedName>
</protein>
<dbReference type="InterPro" id="IPR016087">
    <property type="entry name" value="Chalcone_isomerase"/>
</dbReference>
<sequence>MVPPARWASLCLLMVALSTVAADWRAELPTAQPLGAGDFTWFGVRLYSARLWTVGPVQDWNQPFALELRYHRSLSKETLVDASLAEIRRLNANITPQQRAAWSKALEGAFVDVRPGMRITGVHLPGQGARFYVDGTLSQVIADPEFSRAFFAIWLDPRARDPQLRQRLLGRAGNDRGT</sequence>
<dbReference type="RefSeq" id="WP_339550430.1">
    <property type="nucleotide sequence ID" value="NZ_JBBHLD010000020.1"/>
</dbReference>
<dbReference type="Pfam" id="PF16036">
    <property type="entry name" value="Chalcone_3"/>
    <property type="match status" value="1"/>
</dbReference>
<organism evidence="3 4">
    <name type="scientific">Pseudomonas kermanshahensis</name>
    <dbReference type="NCBI Taxonomy" id="2745482"/>
    <lineage>
        <taxon>Bacteria</taxon>
        <taxon>Pseudomonadati</taxon>
        <taxon>Pseudomonadota</taxon>
        <taxon>Gammaproteobacteria</taxon>
        <taxon>Pseudomonadales</taxon>
        <taxon>Pseudomonadaceae</taxon>
        <taxon>Pseudomonas</taxon>
    </lineage>
</organism>
<feature type="signal peptide" evidence="1">
    <location>
        <begin position="1"/>
        <end position="21"/>
    </location>
</feature>
<keyword evidence="1" id="KW-0732">Signal</keyword>
<comment type="caution">
    <text evidence="3">The sequence shown here is derived from an EMBL/GenBank/DDBJ whole genome shotgun (WGS) entry which is preliminary data.</text>
</comment>
<feature type="domain" description="Chalcone isomerase" evidence="2">
    <location>
        <begin position="65"/>
        <end position="170"/>
    </location>
</feature>
<dbReference type="GO" id="GO:0016853">
    <property type="term" value="F:isomerase activity"/>
    <property type="evidence" value="ECO:0007669"/>
    <property type="project" value="UniProtKB-KW"/>
</dbReference>
<name>A0ABU8RAG2_9PSED</name>
<dbReference type="EMBL" id="JBBHLD010000020">
    <property type="protein sequence ID" value="MEJ5906881.1"/>
    <property type="molecule type" value="Genomic_DNA"/>
</dbReference>
<accession>A0ABU8RAG2</accession>
<dbReference type="Proteomes" id="UP001377692">
    <property type="component" value="Unassembled WGS sequence"/>
</dbReference>